<dbReference type="SMART" id="SM01232">
    <property type="entry name" value="H2TH"/>
    <property type="match status" value="1"/>
</dbReference>
<gene>
    <name evidence="22" type="primary">mutM_2</name>
    <name evidence="22" type="ORF">NCTC1934_03330</name>
</gene>
<evidence type="ECO:0000256" key="15">
    <source>
        <dbReference type="ARBA" id="ARBA00072653"/>
    </source>
</evidence>
<dbReference type="FunFam" id="3.20.190.10:FF:000007">
    <property type="entry name" value="DNA glycosylase"/>
    <property type="match status" value="1"/>
</dbReference>
<dbReference type="GO" id="GO:0008270">
    <property type="term" value="F:zinc ion binding"/>
    <property type="evidence" value="ECO:0007669"/>
    <property type="project" value="UniProtKB-KW"/>
</dbReference>
<evidence type="ECO:0000256" key="5">
    <source>
        <dbReference type="ARBA" id="ARBA00022763"/>
    </source>
</evidence>
<protein>
    <recommendedName>
        <fullName evidence="15">Endonuclease 8 1</fullName>
        <ecNumber evidence="3">4.2.99.18</ecNumber>
    </recommendedName>
    <alternativeName>
        <fullName evidence="17">DNA glycosylase/AP lyase Nei 1</fullName>
    </alternativeName>
    <alternativeName>
        <fullName evidence="16">DNA-(apurinic or apyrimidinic site) lyase Nei 1</fullName>
    </alternativeName>
    <alternativeName>
        <fullName evidence="18">Endonuclease VIII 1</fullName>
    </alternativeName>
</protein>
<dbReference type="GO" id="GO:0000703">
    <property type="term" value="F:oxidized pyrimidine nucleobase lesion DNA N-glycosylase activity"/>
    <property type="evidence" value="ECO:0007669"/>
    <property type="project" value="TreeGrafter"/>
</dbReference>
<evidence type="ECO:0000256" key="6">
    <source>
        <dbReference type="ARBA" id="ARBA00022771"/>
    </source>
</evidence>
<feature type="domain" description="FPG-type" evidence="20">
    <location>
        <begin position="235"/>
        <end position="269"/>
    </location>
</feature>
<evidence type="ECO:0000256" key="1">
    <source>
        <dbReference type="ARBA" id="ARBA00001947"/>
    </source>
</evidence>
<evidence type="ECO:0000313" key="23">
    <source>
        <dbReference type="Proteomes" id="UP000255467"/>
    </source>
</evidence>
<dbReference type="SUPFAM" id="SSF81624">
    <property type="entry name" value="N-terminal domain of MutM-like DNA repair proteins"/>
    <property type="match status" value="1"/>
</dbReference>
<dbReference type="SMART" id="SM00898">
    <property type="entry name" value="Fapy_DNA_glyco"/>
    <property type="match status" value="1"/>
</dbReference>
<sequence length="270" mass="29897">MPEGHTLHRLARSHHKRFAGGVVRVSSPQGRFAEGAALVDGQVLTKADAWGKHLLHHYDSGLVVHVHLGLYGKFTESPLPLGDPVGEVRMRLVGAGRSGEPYGTDLRGPAACEVLLEPEVDALTARLGPDPLRRDADPDRAWHRIRRSQRPIGALLMDQKVIAGVGNVYRAEVLFRHGISPHRPGVKLTAEDWDDLWSDLCDLLKVGVRRGKIVVVRREHDHGAPAYAPDKPRTYVYRRQGEPCRLCGTTVLHSVMEGRNLFWCPGCQPS</sequence>
<dbReference type="Proteomes" id="UP000255467">
    <property type="component" value="Unassembled WGS sequence"/>
</dbReference>
<accession>A0A378YN21</accession>
<evidence type="ECO:0000256" key="9">
    <source>
        <dbReference type="ARBA" id="ARBA00023125"/>
    </source>
</evidence>
<dbReference type="AlphaFoldDB" id="A0A378YN21"/>
<dbReference type="GO" id="GO:0140078">
    <property type="term" value="F:class I DNA-(apurinic or apyrimidinic site) endonuclease activity"/>
    <property type="evidence" value="ECO:0007669"/>
    <property type="project" value="UniProtKB-EC"/>
</dbReference>
<name>A0A378YN21_9NOCA</name>
<keyword evidence="12" id="KW-0511">Multifunctional enzyme</keyword>
<dbReference type="FunFam" id="1.10.8.50:FF:000003">
    <property type="entry name" value="Formamidopyrimidine-DNA glycosylase"/>
    <property type="match status" value="1"/>
</dbReference>
<evidence type="ECO:0000259" key="20">
    <source>
        <dbReference type="PROSITE" id="PS51066"/>
    </source>
</evidence>
<dbReference type="Pfam" id="PF06831">
    <property type="entry name" value="H2TH"/>
    <property type="match status" value="1"/>
</dbReference>
<evidence type="ECO:0000256" key="7">
    <source>
        <dbReference type="ARBA" id="ARBA00022801"/>
    </source>
</evidence>
<evidence type="ECO:0000256" key="16">
    <source>
        <dbReference type="ARBA" id="ARBA00076224"/>
    </source>
</evidence>
<evidence type="ECO:0000259" key="21">
    <source>
        <dbReference type="PROSITE" id="PS51068"/>
    </source>
</evidence>
<dbReference type="InterPro" id="IPR000214">
    <property type="entry name" value="Znf_DNA_glyclase/AP_lyase"/>
</dbReference>
<keyword evidence="10" id="KW-0234">DNA repair</keyword>
<keyword evidence="23" id="KW-1185">Reference proteome</keyword>
<comment type="cofactor">
    <cofactor evidence="1">
        <name>Zn(2+)</name>
        <dbReference type="ChEBI" id="CHEBI:29105"/>
    </cofactor>
</comment>
<keyword evidence="11" id="KW-0456">Lyase</keyword>
<dbReference type="STRING" id="1406858.GCA_000710895_05161"/>
<evidence type="ECO:0000313" key="22">
    <source>
        <dbReference type="EMBL" id="SUA78158.1"/>
    </source>
</evidence>
<evidence type="ECO:0000256" key="2">
    <source>
        <dbReference type="ARBA" id="ARBA00009409"/>
    </source>
</evidence>
<evidence type="ECO:0000256" key="19">
    <source>
        <dbReference type="PROSITE-ProRule" id="PRU00391"/>
    </source>
</evidence>
<keyword evidence="7 22" id="KW-0378">Hydrolase</keyword>
<keyword evidence="6 19" id="KW-0863">Zinc-finger</keyword>
<dbReference type="InterPro" id="IPR035937">
    <property type="entry name" value="FPG_N"/>
</dbReference>
<evidence type="ECO:0000256" key="11">
    <source>
        <dbReference type="ARBA" id="ARBA00023239"/>
    </source>
</evidence>
<dbReference type="InterPro" id="IPR015886">
    <property type="entry name" value="H2TH_FPG"/>
</dbReference>
<evidence type="ECO:0000256" key="17">
    <source>
        <dbReference type="ARBA" id="ARBA00076830"/>
    </source>
</evidence>
<dbReference type="Gene3D" id="3.20.190.10">
    <property type="entry name" value="MutM-like, N-terminal"/>
    <property type="match status" value="1"/>
</dbReference>
<dbReference type="PROSITE" id="PS51068">
    <property type="entry name" value="FPG_CAT"/>
    <property type="match status" value="1"/>
</dbReference>
<proteinExistence type="inferred from homology"/>
<dbReference type="GO" id="GO:0003690">
    <property type="term" value="F:double-stranded DNA binding"/>
    <property type="evidence" value="ECO:0007669"/>
    <property type="project" value="UniProtKB-ARBA"/>
</dbReference>
<dbReference type="InterPro" id="IPR015887">
    <property type="entry name" value="DNA_glyclase_Znf_dom_DNA_BS"/>
</dbReference>
<evidence type="ECO:0000256" key="18">
    <source>
        <dbReference type="ARBA" id="ARBA00081466"/>
    </source>
</evidence>
<dbReference type="Pfam" id="PF01149">
    <property type="entry name" value="Fapy_DNA_glyco"/>
    <property type="match status" value="1"/>
</dbReference>
<dbReference type="PROSITE" id="PS51066">
    <property type="entry name" value="ZF_FPG_2"/>
    <property type="match status" value="1"/>
</dbReference>
<keyword evidence="4" id="KW-0479">Metal-binding</keyword>
<evidence type="ECO:0000256" key="4">
    <source>
        <dbReference type="ARBA" id="ARBA00022723"/>
    </source>
</evidence>
<evidence type="ECO:0000256" key="3">
    <source>
        <dbReference type="ARBA" id="ARBA00012720"/>
    </source>
</evidence>
<keyword evidence="13 22" id="KW-0326">Glycosidase</keyword>
<dbReference type="Gene3D" id="1.10.8.50">
    <property type="match status" value="1"/>
</dbReference>
<evidence type="ECO:0000256" key="12">
    <source>
        <dbReference type="ARBA" id="ARBA00023268"/>
    </source>
</evidence>
<evidence type="ECO:0000256" key="8">
    <source>
        <dbReference type="ARBA" id="ARBA00022833"/>
    </source>
</evidence>
<dbReference type="GO" id="GO:0003684">
    <property type="term" value="F:damaged DNA binding"/>
    <property type="evidence" value="ECO:0007669"/>
    <property type="project" value="InterPro"/>
</dbReference>
<dbReference type="PANTHER" id="PTHR42697">
    <property type="entry name" value="ENDONUCLEASE 8"/>
    <property type="match status" value="1"/>
</dbReference>
<dbReference type="GO" id="GO:0006979">
    <property type="term" value="P:response to oxidative stress"/>
    <property type="evidence" value="ECO:0007669"/>
    <property type="project" value="UniProtKB-ARBA"/>
</dbReference>
<dbReference type="InterPro" id="IPR012319">
    <property type="entry name" value="FPG_cat"/>
</dbReference>
<evidence type="ECO:0000256" key="13">
    <source>
        <dbReference type="ARBA" id="ARBA00023295"/>
    </source>
</evidence>
<dbReference type="EMBL" id="UGRY01000002">
    <property type="protein sequence ID" value="SUA78158.1"/>
    <property type="molecule type" value="Genomic_DNA"/>
</dbReference>
<dbReference type="EC" id="4.2.99.18" evidence="3"/>
<comment type="catalytic activity">
    <reaction evidence="14">
        <text>2'-deoxyribonucleotide-(2'-deoxyribose 5'-phosphate)-2'-deoxyribonucleotide-DNA = a 3'-end 2'-deoxyribonucleotide-(2,3-dehydro-2,3-deoxyribose 5'-phosphate)-DNA + a 5'-end 5'-phospho-2'-deoxyribonucleoside-DNA + H(+)</text>
        <dbReference type="Rhea" id="RHEA:66592"/>
        <dbReference type="Rhea" id="RHEA-COMP:13180"/>
        <dbReference type="Rhea" id="RHEA-COMP:16897"/>
        <dbReference type="Rhea" id="RHEA-COMP:17067"/>
        <dbReference type="ChEBI" id="CHEBI:15378"/>
        <dbReference type="ChEBI" id="CHEBI:136412"/>
        <dbReference type="ChEBI" id="CHEBI:157695"/>
        <dbReference type="ChEBI" id="CHEBI:167181"/>
        <dbReference type="EC" id="4.2.99.18"/>
    </reaction>
</comment>
<dbReference type="RefSeq" id="WP_039811155.1">
    <property type="nucleotide sequence ID" value="NZ_UGRY01000002.1"/>
</dbReference>
<comment type="similarity">
    <text evidence="2">Belongs to the FPG family.</text>
</comment>
<dbReference type="OrthoDB" id="9800855at2"/>
<dbReference type="CDD" id="cd08970">
    <property type="entry name" value="AcNei1_N"/>
    <property type="match status" value="1"/>
</dbReference>
<dbReference type="InterPro" id="IPR010979">
    <property type="entry name" value="Ribosomal_uS13-like_H2TH"/>
</dbReference>
<dbReference type="PROSITE" id="PS01242">
    <property type="entry name" value="ZF_FPG_1"/>
    <property type="match status" value="1"/>
</dbReference>
<keyword evidence="8" id="KW-0862">Zinc</keyword>
<dbReference type="GO" id="GO:0006284">
    <property type="term" value="P:base-excision repair"/>
    <property type="evidence" value="ECO:0007669"/>
    <property type="project" value="InterPro"/>
</dbReference>
<dbReference type="PANTHER" id="PTHR42697:SF3">
    <property type="entry name" value="ENDONUCLEASE 8 1"/>
    <property type="match status" value="1"/>
</dbReference>
<reference evidence="22 23" key="1">
    <citation type="submission" date="2018-06" db="EMBL/GenBank/DDBJ databases">
        <authorList>
            <consortium name="Pathogen Informatics"/>
            <person name="Doyle S."/>
        </authorList>
    </citation>
    <scope>NUCLEOTIDE SEQUENCE [LARGE SCALE GENOMIC DNA]</scope>
    <source>
        <strain evidence="22 23">NCTC1934</strain>
    </source>
</reference>
<dbReference type="SUPFAM" id="SSF57716">
    <property type="entry name" value="Glucocorticoid receptor-like (DNA-binding domain)"/>
    <property type="match status" value="1"/>
</dbReference>
<feature type="domain" description="Formamidopyrimidine-DNA glycosylase catalytic" evidence="21">
    <location>
        <begin position="2"/>
        <end position="94"/>
    </location>
</feature>
<dbReference type="SUPFAM" id="SSF46946">
    <property type="entry name" value="S13-like H2TH domain"/>
    <property type="match status" value="1"/>
</dbReference>
<evidence type="ECO:0000256" key="10">
    <source>
        <dbReference type="ARBA" id="ARBA00023204"/>
    </source>
</evidence>
<evidence type="ECO:0000256" key="14">
    <source>
        <dbReference type="ARBA" id="ARBA00044632"/>
    </source>
</evidence>
<dbReference type="GO" id="GO:0008534">
    <property type="term" value="F:oxidized purine nucleobase lesion DNA N-glycosylase activity"/>
    <property type="evidence" value="ECO:0007669"/>
    <property type="project" value="UniProtKB-ARBA"/>
</dbReference>
<keyword evidence="9" id="KW-0238">DNA-binding</keyword>
<keyword evidence="5" id="KW-0227">DNA damage</keyword>
<organism evidence="22 23">
    <name type="scientific">Nocardia otitidiscaviarum</name>
    <dbReference type="NCBI Taxonomy" id="1823"/>
    <lineage>
        <taxon>Bacteria</taxon>
        <taxon>Bacillati</taxon>
        <taxon>Actinomycetota</taxon>
        <taxon>Actinomycetes</taxon>
        <taxon>Mycobacteriales</taxon>
        <taxon>Nocardiaceae</taxon>
        <taxon>Nocardia</taxon>
    </lineage>
</organism>